<organism evidence="2 3">
    <name type="scientific">Marinomonas fungiae</name>
    <dbReference type="NCBI Taxonomy" id="1137284"/>
    <lineage>
        <taxon>Bacteria</taxon>
        <taxon>Pseudomonadati</taxon>
        <taxon>Pseudomonadota</taxon>
        <taxon>Gammaproteobacteria</taxon>
        <taxon>Oceanospirillales</taxon>
        <taxon>Oceanospirillaceae</taxon>
        <taxon>Marinomonas</taxon>
    </lineage>
</organism>
<dbReference type="Gene3D" id="3.40.190.10">
    <property type="entry name" value="Periplasmic binding protein-like II"/>
    <property type="match status" value="1"/>
</dbReference>
<gene>
    <name evidence="2" type="ORF">Ga0061065_103190</name>
</gene>
<evidence type="ECO:0000313" key="2">
    <source>
        <dbReference type="EMBL" id="CUB03340.1"/>
    </source>
</evidence>
<proteinExistence type="predicted"/>
<dbReference type="InterPro" id="IPR006059">
    <property type="entry name" value="SBP"/>
</dbReference>
<evidence type="ECO:0000313" key="3">
    <source>
        <dbReference type="Proteomes" id="UP000182769"/>
    </source>
</evidence>
<dbReference type="PANTHER" id="PTHR42779:SF1">
    <property type="entry name" value="PROTEIN YNJB"/>
    <property type="match status" value="1"/>
</dbReference>
<dbReference type="RefSeq" id="WP_055462299.1">
    <property type="nucleotide sequence ID" value="NZ_CYHG01000003.1"/>
</dbReference>
<dbReference type="EMBL" id="CYHG01000003">
    <property type="protein sequence ID" value="CUB03340.1"/>
    <property type="molecule type" value="Genomic_DNA"/>
</dbReference>
<dbReference type="SUPFAM" id="SSF53850">
    <property type="entry name" value="Periplasmic binding protein-like II"/>
    <property type="match status" value="1"/>
</dbReference>
<evidence type="ECO:0000256" key="1">
    <source>
        <dbReference type="SAM" id="SignalP"/>
    </source>
</evidence>
<dbReference type="AlphaFoldDB" id="A0A0K6IJQ9"/>
<feature type="signal peptide" evidence="1">
    <location>
        <begin position="1"/>
        <end position="24"/>
    </location>
</feature>
<protein>
    <submittedName>
        <fullName evidence="2">Bacterial extracellular solute-binding protein</fullName>
    </submittedName>
</protein>
<accession>A0A0K6IJQ9</accession>
<dbReference type="Pfam" id="PF13416">
    <property type="entry name" value="SBP_bac_8"/>
    <property type="match status" value="1"/>
</dbReference>
<feature type="chain" id="PRO_5005505174" evidence="1">
    <location>
        <begin position="25"/>
        <end position="382"/>
    </location>
</feature>
<name>A0A0K6IJQ9_9GAMM</name>
<sequence length="382" mass="41732">MFAKTKIAVLAAVGLAQLSGAAYAETVLNVATAGSQNMVDYVKTYLAPKFEAMHPDVTVNVVGTGPGDAGSHKILEKLSAQQQSGMENWDLDVAVVHQKIGGEMVGQGLLAPYRQDINTGSMVTRDTADNALGTDVKGYVMPMFHSQTAIAYNSDYISNPPSSYDELVQWTQKHPKAFGYNGIKNGMSGVSFVAGWMYAYGTDAERLSSLPYDKGVEANWDKAFAALKSFNQNVTFTPGNAGTLDMLNRGEIFMGPVWVDMFYSWKEQGKIPPSLKLALIAPGMPGQPMYYVTPAKAAQPELAREFIELATSPAVQAEGIVKQFNWYPGIDAKHVKSELDEATWNKLFAEITPEDLAQYGKSFPIAPYFDDIKEGYERQVSN</sequence>
<keyword evidence="3" id="KW-1185">Reference proteome</keyword>
<keyword evidence="1" id="KW-0732">Signal</keyword>
<dbReference type="OrthoDB" id="3239593at2"/>
<dbReference type="Proteomes" id="UP000182769">
    <property type="component" value="Unassembled WGS sequence"/>
</dbReference>
<reference evidence="3" key="1">
    <citation type="submission" date="2015-08" db="EMBL/GenBank/DDBJ databases">
        <authorList>
            <person name="Varghese N."/>
        </authorList>
    </citation>
    <scope>NUCLEOTIDE SEQUENCE [LARGE SCALE GENOMIC DNA]</scope>
    <source>
        <strain evidence="3">JCM 18476</strain>
    </source>
</reference>
<dbReference type="STRING" id="1137284.GCA_001418205_01189"/>
<dbReference type="PANTHER" id="PTHR42779">
    <property type="entry name" value="PROTEIN YNJB"/>
    <property type="match status" value="1"/>
</dbReference>